<name>A0ABP0V5L3_9BRYO</name>
<keyword evidence="3" id="KW-1185">Reference proteome</keyword>
<sequence>MPKEDDLTSKHEEKHDVAVTSEFTAEKPSVETQIAVPALTAETMPKPSAIEEEMTTLPNTEVKSAEEIQNEQIINFLTEEPLEEDEEVNGVDMDPLGGGNQQEVKSKAVELPQPQGIHVLVDDAATFRGGAKPQEEAPHVLSEAPHPVGISI</sequence>
<feature type="compositionally biased region" description="Acidic residues" evidence="1">
    <location>
        <begin position="80"/>
        <end position="89"/>
    </location>
</feature>
<accession>A0ABP0V5L3</accession>
<feature type="region of interest" description="Disordered" evidence="1">
    <location>
        <begin position="130"/>
        <end position="152"/>
    </location>
</feature>
<evidence type="ECO:0000256" key="1">
    <source>
        <dbReference type="SAM" id="MobiDB-lite"/>
    </source>
</evidence>
<reference evidence="2" key="1">
    <citation type="submission" date="2024-02" db="EMBL/GenBank/DDBJ databases">
        <authorList>
            <consortium name="ELIXIR-Norway"/>
            <consortium name="Elixir Norway"/>
        </authorList>
    </citation>
    <scope>NUCLEOTIDE SEQUENCE</scope>
</reference>
<dbReference type="Proteomes" id="UP001497512">
    <property type="component" value="Chromosome 9"/>
</dbReference>
<gene>
    <name evidence="2" type="ORF">CSSPTR1EN2_LOCUS23309</name>
</gene>
<protein>
    <submittedName>
        <fullName evidence="2">Uncharacterized protein</fullName>
    </submittedName>
</protein>
<evidence type="ECO:0000313" key="2">
    <source>
        <dbReference type="EMBL" id="CAK9236909.1"/>
    </source>
</evidence>
<dbReference type="EMBL" id="OZ019901">
    <property type="protein sequence ID" value="CAK9236909.1"/>
    <property type="molecule type" value="Genomic_DNA"/>
</dbReference>
<feature type="region of interest" description="Disordered" evidence="1">
    <location>
        <begin position="80"/>
        <end position="111"/>
    </location>
</feature>
<proteinExistence type="predicted"/>
<organism evidence="2 3">
    <name type="scientific">Sphagnum troendelagicum</name>
    <dbReference type="NCBI Taxonomy" id="128251"/>
    <lineage>
        <taxon>Eukaryota</taxon>
        <taxon>Viridiplantae</taxon>
        <taxon>Streptophyta</taxon>
        <taxon>Embryophyta</taxon>
        <taxon>Bryophyta</taxon>
        <taxon>Sphagnophytina</taxon>
        <taxon>Sphagnopsida</taxon>
        <taxon>Sphagnales</taxon>
        <taxon>Sphagnaceae</taxon>
        <taxon>Sphagnum</taxon>
    </lineage>
</organism>
<evidence type="ECO:0000313" key="3">
    <source>
        <dbReference type="Proteomes" id="UP001497512"/>
    </source>
</evidence>